<dbReference type="AlphaFoldDB" id="A0A1H2PMP2"/>
<organism evidence="1 2">
    <name type="scientific">Chitinasiproducens palmae</name>
    <dbReference type="NCBI Taxonomy" id="1770053"/>
    <lineage>
        <taxon>Bacteria</taxon>
        <taxon>Pseudomonadati</taxon>
        <taxon>Pseudomonadota</taxon>
        <taxon>Betaproteobacteria</taxon>
        <taxon>Burkholderiales</taxon>
        <taxon>Burkholderiaceae</taxon>
        <taxon>Chitinasiproducens</taxon>
    </lineage>
</organism>
<proteinExistence type="predicted"/>
<dbReference type="EMBL" id="FNLO01000004">
    <property type="protein sequence ID" value="SDV47934.1"/>
    <property type="molecule type" value="Genomic_DNA"/>
</dbReference>
<gene>
    <name evidence="1" type="ORF">SAMN05216551_10411</name>
</gene>
<protein>
    <submittedName>
        <fullName evidence="1">Uncharacterized protein</fullName>
    </submittedName>
</protein>
<dbReference type="Proteomes" id="UP000243719">
    <property type="component" value="Unassembled WGS sequence"/>
</dbReference>
<evidence type="ECO:0000313" key="2">
    <source>
        <dbReference type="Proteomes" id="UP000243719"/>
    </source>
</evidence>
<dbReference type="STRING" id="1770053.SAMN05216551_10411"/>
<accession>A0A1H2PMP2</accession>
<sequence length="54" mass="5711">MPSYRCHFLNEGQEPSASLVPSIQVQAPNAVEAARLTQAVTGCAIVVDVERVAS</sequence>
<name>A0A1H2PMP2_9BURK</name>
<reference evidence="2" key="1">
    <citation type="submission" date="2016-09" db="EMBL/GenBank/DDBJ databases">
        <authorList>
            <person name="Varghese N."/>
            <person name="Submissions S."/>
        </authorList>
    </citation>
    <scope>NUCLEOTIDE SEQUENCE [LARGE SCALE GENOMIC DNA]</scope>
    <source>
        <strain evidence="2">JS23</strain>
    </source>
</reference>
<keyword evidence="2" id="KW-1185">Reference proteome</keyword>
<evidence type="ECO:0000313" key="1">
    <source>
        <dbReference type="EMBL" id="SDV47934.1"/>
    </source>
</evidence>